<dbReference type="RefSeq" id="YP_024606.1">
    <property type="nucleotide sequence ID" value="NC_005881.2"/>
</dbReference>
<dbReference type="EMBL" id="AY509253">
    <property type="protein sequence ID" value="AAS00953.1"/>
    <property type="molecule type" value="Genomic_DNA"/>
</dbReference>
<feature type="compositionally biased region" description="Basic and acidic residues" evidence="1">
    <location>
        <begin position="1116"/>
        <end position="1130"/>
    </location>
</feature>
<organism evidence="2 3">
    <name type="scientific">Ostreid herpesvirus 1 (isolate France)</name>
    <name type="common">OsHV-1</name>
    <name type="synonym">Pacific oyster herpesvirus</name>
    <dbReference type="NCBI Taxonomy" id="654903"/>
    <lineage>
        <taxon>Viruses</taxon>
        <taxon>Duplodnaviria</taxon>
        <taxon>Heunggongvirae</taxon>
        <taxon>Peploviricota</taxon>
        <taxon>Herviviricetes</taxon>
        <taxon>Herpesvirales</taxon>
        <taxon>Malacoherpesviridae</taxon>
        <taxon>Ostreavirus</taxon>
        <taxon>Ostreavirus ostreidmalaco1</taxon>
        <taxon>Ostreid herpesvirus 1</taxon>
    </lineage>
</organism>
<feature type="region of interest" description="Disordered" evidence="1">
    <location>
        <begin position="1088"/>
        <end position="1130"/>
    </location>
</feature>
<keyword evidence="3" id="KW-1185">Reference proteome</keyword>
<dbReference type="GeneID" id="2948160"/>
<dbReference type="KEGG" id="vg:2948160"/>
<organismHost>
    <name type="scientific">Pecten maximus</name>
    <name type="common">King scallop</name>
    <name type="synonym">Pilgrim's clam</name>
    <dbReference type="NCBI Taxonomy" id="6579"/>
</organismHost>
<evidence type="ECO:0000256" key="1">
    <source>
        <dbReference type="SAM" id="MobiDB-lite"/>
    </source>
</evidence>
<dbReference type="GO" id="GO:0003899">
    <property type="term" value="F:DNA-directed RNA polymerase activity"/>
    <property type="evidence" value="ECO:0007669"/>
    <property type="project" value="InterPro"/>
</dbReference>
<feature type="compositionally biased region" description="Acidic residues" evidence="1">
    <location>
        <begin position="1088"/>
        <end position="1097"/>
    </location>
</feature>
<dbReference type="GO" id="GO:0006269">
    <property type="term" value="P:DNA replication, synthesis of primer"/>
    <property type="evidence" value="ECO:0007669"/>
    <property type="project" value="InterPro"/>
</dbReference>
<dbReference type="InterPro" id="IPR002755">
    <property type="entry name" value="DNA_primase_S"/>
</dbReference>
<reference evidence="2 3" key="1">
    <citation type="journal article" date="2005" name="J. Gen. Virol.">
        <title>A novel class of herpesvirus with bivalve hosts.</title>
        <authorList>
            <person name="Davison A.J."/>
            <person name="Trus B.L."/>
            <person name="Cheng N."/>
            <person name="Steven A.C."/>
            <person name="Watson M.S."/>
            <person name="Cunningham C."/>
            <person name="Le Deuff R.M."/>
            <person name="Renault T."/>
        </authorList>
    </citation>
    <scope>NUCLEOTIDE SEQUENCE [LARGE SCALE GENOMIC DNA]</scope>
    <source>
        <strain evidence="3">Isolate France</strain>
    </source>
</reference>
<evidence type="ECO:0000313" key="2">
    <source>
        <dbReference type="EMBL" id="AAS00953.1"/>
    </source>
</evidence>
<accession>Q6R7G2</accession>
<proteinExistence type="predicted"/>
<dbReference type="Pfam" id="PF01896">
    <property type="entry name" value="DNA_primase_S"/>
    <property type="match status" value="1"/>
</dbReference>
<dbReference type="Proteomes" id="UP000007021">
    <property type="component" value="Segment"/>
</dbReference>
<sequence>MDFVVARSIVTSDTGEINFKKEPVKKSKDGAGYDPNLGKNFYLFFTKECEITDNILEAKNLAEYNLKKTSTGIIFLEVLMENQISARKTHYIGALILLHTKKDREAIFIHGKLPKSKLEVDYFWVPFSAASVIGGHDPDIMLLESLRMDYDFFVAANSYVTELVFIKSYWKMMELVDNWSGKQRLSYIATTGDDVSETHRSLQIHEYTWMYFHLYIRLSCDDLQDSHTMHTILAKIKLDKMKHPKEDERSAGFTSFNNGNRLNPTMIKLWNSLSYHYGTNLQEAEEQYHKLNKDLKQTVVVCRSIPELIESKRRELSHTVLYTAIELNTLAIENISSTPGDIFDIDAFEKWRDERMEVIEEKTNIQETYTRVFKDMSIDYKEDVPLRLYGYGCTDAYEPIRTANLNQSMFASDLLPAPGPHSKTLAKYEMPYDNQRMTGTSRALCMAATHMTPIWMSMKEDGGKEFIVIKQKQNGMFTMDDILSKVMTKDGARNIEFISSGLHVSTMIFDIDLSPTPMRNDLNITKLCKDIVDLTNMVLDKLAPVVSSKNVTHYLFHSEMPDPDQPKEKYGIHHHVRLPDNVVMTTEVVGCIVNVLGQIRYLYPDTIGLFAGKKNYDVYDSCIYSIKENDGSISTTNLANPNSVKMKYHGLRLPGQVKADGKKKLICVYRSDGLPCDAEIPVGAKMAHGPFDGKQRTGTVIHRGFGIKHISDEEYLKNLESERLNNYVKNKSYGNAVDLMKALNKQMVLFKEWDDSFPSKMDYEKMEGILNELWKNGGMDTMRNALKMTRGDRGHRYTKLSIDRVLNGSRIKYSERQNAFMLVSRECAASDGFELCPVRVHNNPHNKGAMINVIYIEDMISFGFWVGGFKSCKKTYLDKVYMQMAGITITNSIKNNVMSLGIKQYDRKGTRIFCCKIKDLSDEENTEKKLDFDKLIEEGAVGTDILDRTYATKQSFNPISQSFVTDVNPDDLELIEVIPDGLEYQNRPISYIMEKEITGVQYLYSYIENTQRNIVTFRSSTGQFMVITSNSNGDGVVFASKSSVLFSAMLQCEDCIDLLGYELVQLILDIMEEKDGQTICNFMDGVEEEDEMDDAEETTTCQEGDNPPTHKTLKRALSDDNHLDEPPLKK</sequence>
<protein>
    <submittedName>
        <fullName evidence="2">ORF66</fullName>
    </submittedName>
</protein>
<name>Q6R7G2_OSHVF</name>
<organismHost>
    <name type="scientific">Magallana gigas</name>
    <name type="common">Pacific oyster</name>
    <name type="synonym">Crassostrea gigas</name>
    <dbReference type="NCBI Taxonomy" id="29159"/>
</organismHost>
<evidence type="ECO:0000313" key="3">
    <source>
        <dbReference type="Proteomes" id="UP000007021"/>
    </source>
</evidence>